<gene>
    <name evidence="1" type="ORF">ABVT43_11260</name>
</gene>
<dbReference type="InterPro" id="IPR029033">
    <property type="entry name" value="His_PPase_superfam"/>
</dbReference>
<dbReference type="CDD" id="cd07067">
    <property type="entry name" value="HP_PGM_like"/>
    <property type="match status" value="1"/>
</dbReference>
<dbReference type="Proteomes" id="UP001548189">
    <property type="component" value="Unassembled WGS sequence"/>
</dbReference>
<organism evidence="1 2">
    <name type="scientific">Aliikangiella maris</name>
    <dbReference type="NCBI Taxonomy" id="3162458"/>
    <lineage>
        <taxon>Bacteria</taxon>
        <taxon>Pseudomonadati</taxon>
        <taxon>Pseudomonadota</taxon>
        <taxon>Gammaproteobacteria</taxon>
        <taxon>Oceanospirillales</taxon>
        <taxon>Pleioneaceae</taxon>
        <taxon>Aliikangiella</taxon>
    </lineage>
</organism>
<dbReference type="Gene3D" id="3.40.50.1240">
    <property type="entry name" value="Phosphoglycerate mutase-like"/>
    <property type="match status" value="1"/>
</dbReference>
<proteinExistence type="predicted"/>
<dbReference type="Pfam" id="PF00300">
    <property type="entry name" value="His_Phos_1"/>
    <property type="match status" value="1"/>
</dbReference>
<dbReference type="RefSeq" id="WP_353896289.1">
    <property type="nucleotide sequence ID" value="NZ_JBEVCJ010000012.1"/>
</dbReference>
<protein>
    <submittedName>
        <fullName evidence="1">Histidine phosphatase family protein</fullName>
    </submittedName>
</protein>
<evidence type="ECO:0000313" key="1">
    <source>
        <dbReference type="EMBL" id="MET1255705.1"/>
    </source>
</evidence>
<dbReference type="InterPro" id="IPR013078">
    <property type="entry name" value="His_Pase_superF_clade-1"/>
</dbReference>
<sequence length="164" mass="18805">MKIIHLIRHAKSCWDNPILADKLRPLNKRGHKDCQIMAKQIVEAGCNFKSVFVSNATRAKLTIELIQENLPNLKFDWSIARPLYTFDETQLLNWCQALSEELSEVVIVGHNPALTELINHLSRADLLNLPTCGYAKLHCSITTWQELHTNCAQLKMLLTPKMFR</sequence>
<keyword evidence="2" id="KW-1185">Reference proteome</keyword>
<dbReference type="PANTHER" id="PTHR47623:SF1">
    <property type="entry name" value="OS09G0287300 PROTEIN"/>
    <property type="match status" value="1"/>
</dbReference>
<name>A0ABV2BUS8_9GAMM</name>
<accession>A0ABV2BUS8</accession>
<dbReference type="SUPFAM" id="SSF53254">
    <property type="entry name" value="Phosphoglycerate mutase-like"/>
    <property type="match status" value="1"/>
</dbReference>
<reference evidence="1 2" key="1">
    <citation type="submission" date="2024-06" db="EMBL/GenBank/DDBJ databases">
        <authorList>
            <person name="Li F."/>
        </authorList>
    </citation>
    <scope>NUCLEOTIDE SEQUENCE [LARGE SCALE GENOMIC DNA]</scope>
    <source>
        <strain evidence="1 2">GXAS 311</strain>
    </source>
</reference>
<dbReference type="EMBL" id="JBEVCJ010000012">
    <property type="protein sequence ID" value="MET1255705.1"/>
    <property type="molecule type" value="Genomic_DNA"/>
</dbReference>
<dbReference type="PANTHER" id="PTHR47623">
    <property type="entry name" value="OS09G0287300 PROTEIN"/>
    <property type="match status" value="1"/>
</dbReference>
<comment type="caution">
    <text evidence="1">The sequence shown here is derived from an EMBL/GenBank/DDBJ whole genome shotgun (WGS) entry which is preliminary data.</text>
</comment>
<evidence type="ECO:0000313" key="2">
    <source>
        <dbReference type="Proteomes" id="UP001548189"/>
    </source>
</evidence>